<proteinExistence type="predicted"/>
<dbReference type="Proteomes" id="UP000029452">
    <property type="component" value="Unassembled WGS sequence"/>
</dbReference>
<reference evidence="1 2" key="1">
    <citation type="submission" date="2014-06" db="EMBL/GenBank/DDBJ databases">
        <title>Draft genome sequence of iron oxidizing acidophile Leptospirillum ferriphilum DSM14647.</title>
        <authorList>
            <person name="Cardenas J.P."/>
            <person name="Lazcano M."/>
            <person name="Ossandon F.J."/>
            <person name="Corbett M."/>
            <person name="Holmes D.S."/>
            <person name="Watkin E."/>
        </authorList>
    </citation>
    <scope>NUCLEOTIDE SEQUENCE [LARGE SCALE GENOMIC DNA]</scope>
    <source>
        <strain evidence="1 2">DSM 14647</strain>
    </source>
</reference>
<accession>A0A094W847</accession>
<sequence length="40" mass="4678">MKLSYCVLNARLNAIICYDLSILPKNESFLKTLIFDHNDF</sequence>
<protein>
    <submittedName>
        <fullName evidence="1">Uncharacterized protein</fullName>
    </submittedName>
</protein>
<organism evidence="1 2">
    <name type="scientific">Leptospirillum ferriphilum</name>
    <dbReference type="NCBI Taxonomy" id="178606"/>
    <lineage>
        <taxon>Bacteria</taxon>
        <taxon>Pseudomonadati</taxon>
        <taxon>Nitrospirota</taxon>
        <taxon>Nitrospiria</taxon>
        <taxon>Nitrospirales</taxon>
        <taxon>Nitrospiraceae</taxon>
        <taxon>Leptospirillum</taxon>
    </lineage>
</organism>
<evidence type="ECO:0000313" key="1">
    <source>
        <dbReference type="EMBL" id="KGA92640.1"/>
    </source>
</evidence>
<gene>
    <name evidence="1" type="ORF">LptCag_2681</name>
</gene>
<dbReference type="EMBL" id="JPGK01000013">
    <property type="protein sequence ID" value="KGA92640.1"/>
    <property type="molecule type" value="Genomic_DNA"/>
</dbReference>
<evidence type="ECO:0000313" key="2">
    <source>
        <dbReference type="Proteomes" id="UP000029452"/>
    </source>
</evidence>
<comment type="caution">
    <text evidence="1">The sequence shown here is derived from an EMBL/GenBank/DDBJ whole genome shotgun (WGS) entry which is preliminary data.</text>
</comment>
<dbReference type="AlphaFoldDB" id="A0A094W847"/>
<name>A0A094W847_9BACT</name>
<dbReference type="PATRIC" id="fig|178606.4.peg.2543"/>